<organism evidence="8 9">
    <name type="scientific">Kineococcus endophyticus</name>
    <dbReference type="NCBI Taxonomy" id="1181883"/>
    <lineage>
        <taxon>Bacteria</taxon>
        <taxon>Bacillati</taxon>
        <taxon>Actinomycetota</taxon>
        <taxon>Actinomycetes</taxon>
        <taxon>Kineosporiales</taxon>
        <taxon>Kineosporiaceae</taxon>
        <taxon>Kineococcus</taxon>
    </lineage>
</organism>
<dbReference type="PANTHER" id="PTHR42852:SF6">
    <property type="entry name" value="THIOL:DISULFIDE INTERCHANGE PROTEIN DSBE"/>
    <property type="match status" value="1"/>
</dbReference>
<feature type="chain" id="PRO_5047065550" evidence="6">
    <location>
        <begin position="23"/>
        <end position="207"/>
    </location>
</feature>
<dbReference type="InterPro" id="IPR050553">
    <property type="entry name" value="Thioredoxin_ResA/DsbE_sf"/>
</dbReference>
<evidence type="ECO:0000256" key="5">
    <source>
        <dbReference type="ARBA" id="ARBA00023284"/>
    </source>
</evidence>
<dbReference type="EMBL" id="JBFNQN010000003">
    <property type="protein sequence ID" value="MEW9264134.1"/>
    <property type="molecule type" value="Genomic_DNA"/>
</dbReference>
<keyword evidence="4" id="KW-1015">Disulfide bond</keyword>
<dbReference type="SUPFAM" id="SSF52833">
    <property type="entry name" value="Thioredoxin-like"/>
    <property type="match status" value="1"/>
</dbReference>
<evidence type="ECO:0000256" key="6">
    <source>
        <dbReference type="SAM" id="SignalP"/>
    </source>
</evidence>
<protein>
    <submittedName>
        <fullName evidence="8">TlpA disulfide reductase family protein</fullName>
    </submittedName>
</protein>
<comment type="caution">
    <text evidence="8">The sequence shown here is derived from an EMBL/GenBank/DDBJ whole genome shotgun (WGS) entry which is preliminary data.</text>
</comment>
<evidence type="ECO:0000256" key="1">
    <source>
        <dbReference type="ARBA" id="ARBA00004196"/>
    </source>
</evidence>
<dbReference type="PANTHER" id="PTHR42852">
    <property type="entry name" value="THIOL:DISULFIDE INTERCHANGE PROTEIN DSBE"/>
    <property type="match status" value="1"/>
</dbReference>
<evidence type="ECO:0000256" key="4">
    <source>
        <dbReference type="ARBA" id="ARBA00023157"/>
    </source>
</evidence>
<evidence type="ECO:0000256" key="3">
    <source>
        <dbReference type="ARBA" id="ARBA00022968"/>
    </source>
</evidence>
<keyword evidence="3" id="KW-0735">Signal-anchor</keyword>
<gene>
    <name evidence="8" type="ORF">AB1207_05200</name>
</gene>
<dbReference type="InterPro" id="IPR036249">
    <property type="entry name" value="Thioredoxin-like_sf"/>
</dbReference>
<evidence type="ECO:0000256" key="2">
    <source>
        <dbReference type="ARBA" id="ARBA00022748"/>
    </source>
</evidence>
<feature type="domain" description="Thioredoxin" evidence="7">
    <location>
        <begin position="50"/>
        <end position="192"/>
    </location>
</feature>
<dbReference type="InterPro" id="IPR013766">
    <property type="entry name" value="Thioredoxin_domain"/>
</dbReference>
<keyword evidence="5" id="KW-0676">Redox-active center</keyword>
<dbReference type="PROSITE" id="PS51352">
    <property type="entry name" value="THIOREDOXIN_2"/>
    <property type="match status" value="1"/>
</dbReference>
<evidence type="ECO:0000313" key="8">
    <source>
        <dbReference type="EMBL" id="MEW9264134.1"/>
    </source>
</evidence>
<keyword evidence="6" id="KW-0732">Signal</keyword>
<keyword evidence="9" id="KW-1185">Reference proteome</keyword>
<dbReference type="Proteomes" id="UP001555826">
    <property type="component" value="Unassembled WGS sequence"/>
</dbReference>
<sequence length="207" mass="21545">MALSRRAFGVAALSAVSTLVVAGCGGGDGLPQSQGSNYIEGDGTIVQWKPEERREPVEFTGTAVDGSTVDLAQYRGKVVVLNTWFAGCSPCRKEAPDLEAVWQEYSGRNVQFLGINTDDTAAIAESFQKSFGITFPSVLDKDSGAAMLALRTYSPQATPTTLVLDTEGRVAARASGIVRRLDLSGMLDDAGATPAAAPSATPTSAPA</sequence>
<proteinExistence type="predicted"/>
<keyword evidence="3" id="KW-0812">Transmembrane</keyword>
<dbReference type="InterPro" id="IPR000866">
    <property type="entry name" value="AhpC/TSA"/>
</dbReference>
<dbReference type="PROSITE" id="PS51257">
    <property type="entry name" value="PROKAR_LIPOPROTEIN"/>
    <property type="match status" value="1"/>
</dbReference>
<dbReference type="Pfam" id="PF00578">
    <property type="entry name" value="AhpC-TSA"/>
    <property type="match status" value="1"/>
</dbReference>
<name>A0ABV3P3E1_9ACTN</name>
<evidence type="ECO:0000259" key="7">
    <source>
        <dbReference type="PROSITE" id="PS51352"/>
    </source>
</evidence>
<feature type="signal peptide" evidence="6">
    <location>
        <begin position="1"/>
        <end position="22"/>
    </location>
</feature>
<accession>A0ABV3P3E1</accession>
<dbReference type="CDD" id="cd02966">
    <property type="entry name" value="TlpA_like_family"/>
    <property type="match status" value="1"/>
</dbReference>
<dbReference type="RefSeq" id="WP_367636746.1">
    <property type="nucleotide sequence ID" value="NZ_JBFNQN010000003.1"/>
</dbReference>
<evidence type="ECO:0000313" key="9">
    <source>
        <dbReference type="Proteomes" id="UP001555826"/>
    </source>
</evidence>
<comment type="subcellular location">
    <subcellularLocation>
        <location evidence="1">Cell envelope</location>
    </subcellularLocation>
</comment>
<reference evidence="8 9" key="1">
    <citation type="submission" date="2024-07" db="EMBL/GenBank/DDBJ databases">
        <authorList>
            <person name="Thanompreechachai J."/>
            <person name="Duangmal K."/>
        </authorList>
    </citation>
    <scope>NUCLEOTIDE SEQUENCE [LARGE SCALE GENOMIC DNA]</scope>
    <source>
        <strain evidence="8 9">KCTC 19886</strain>
    </source>
</reference>
<keyword evidence="2" id="KW-0201">Cytochrome c-type biogenesis</keyword>
<dbReference type="Gene3D" id="3.40.30.10">
    <property type="entry name" value="Glutaredoxin"/>
    <property type="match status" value="1"/>
</dbReference>